<dbReference type="InterPro" id="IPR046347">
    <property type="entry name" value="bZIP_sf"/>
</dbReference>
<evidence type="ECO:0008006" key="6">
    <source>
        <dbReference type="Google" id="ProtNLM"/>
    </source>
</evidence>
<evidence type="ECO:0000256" key="3">
    <source>
        <dbReference type="SAM" id="MobiDB-lite"/>
    </source>
</evidence>
<dbReference type="GO" id="GO:0000976">
    <property type="term" value="F:transcription cis-regulatory region binding"/>
    <property type="evidence" value="ECO:0007669"/>
    <property type="project" value="InterPro"/>
</dbReference>
<gene>
    <name evidence="4" type="ORF">N7458_002341</name>
</gene>
<dbReference type="RefSeq" id="XP_056769831.1">
    <property type="nucleotide sequence ID" value="XM_056905724.1"/>
</dbReference>
<feature type="region of interest" description="Disordered" evidence="3">
    <location>
        <begin position="1"/>
        <end position="60"/>
    </location>
</feature>
<sequence length="321" mass="36027">MTYTHQAIDDCAAPMAQSLPGDETPPRGPGTTDPSAAETSYDRRREQVRRAQKKHRERKENHCRVLEDELHRLYILITMDEELQNLRFENEILREIMLRNSIPLPAGVPFLGASWAEVTFTNNGGDDQQLQVKLPDYSSLSAPQESHSSGLDTHTSTDTSFPSIQSTLPSVEFSEISDPKCYHSGMNLAQMGVDFVLSIERPCLFHTRPPSTDAPSGHALSMQGILLSGAPQDLQDHTTWEVPSRQLEKLFEFAGSLGLDGYITPVQAWNRIISRLDLAQILDPRLEELRSSMIPHVKCYGFGALIEEDVFEDLFRCVFGE</sequence>
<dbReference type="PANTHER" id="PTHR40621:SF6">
    <property type="entry name" value="AP-1-LIKE TRANSCRIPTION FACTOR YAP1-RELATED"/>
    <property type="match status" value="1"/>
</dbReference>
<dbReference type="Gene3D" id="1.20.5.170">
    <property type="match status" value="1"/>
</dbReference>
<dbReference type="Proteomes" id="UP001213681">
    <property type="component" value="Unassembled WGS sequence"/>
</dbReference>
<dbReference type="EMBL" id="JAPVEA010000002">
    <property type="protein sequence ID" value="KAJ5460789.1"/>
    <property type="molecule type" value="Genomic_DNA"/>
</dbReference>
<dbReference type="CDD" id="cd14688">
    <property type="entry name" value="bZIP_YAP"/>
    <property type="match status" value="1"/>
</dbReference>
<reference evidence="4" key="2">
    <citation type="journal article" date="2023" name="IMA Fungus">
        <title>Comparative genomic study of the Penicillium genus elucidates a diverse pangenome and 15 lateral gene transfer events.</title>
        <authorList>
            <person name="Petersen C."/>
            <person name="Sorensen T."/>
            <person name="Nielsen M.R."/>
            <person name="Sondergaard T.E."/>
            <person name="Sorensen J.L."/>
            <person name="Fitzpatrick D.A."/>
            <person name="Frisvad J.C."/>
            <person name="Nielsen K.L."/>
        </authorList>
    </citation>
    <scope>NUCLEOTIDE SEQUENCE</scope>
    <source>
        <strain evidence="4">IBT 16125</strain>
    </source>
</reference>
<reference evidence="4" key="1">
    <citation type="submission" date="2022-12" db="EMBL/GenBank/DDBJ databases">
        <authorList>
            <person name="Petersen C."/>
        </authorList>
    </citation>
    <scope>NUCLEOTIDE SEQUENCE</scope>
    <source>
        <strain evidence="4">IBT 16125</strain>
    </source>
</reference>
<dbReference type="GeneID" id="81595967"/>
<organism evidence="4 5">
    <name type="scientific">Penicillium daleae</name>
    <dbReference type="NCBI Taxonomy" id="63821"/>
    <lineage>
        <taxon>Eukaryota</taxon>
        <taxon>Fungi</taxon>
        <taxon>Dikarya</taxon>
        <taxon>Ascomycota</taxon>
        <taxon>Pezizomycotina</taxon>
        <taxon>Eurotiomycetes</taxon>
        <taxon>Eurotiomycetidae</taxon>
        <taxon>Eurotiales</taxon>
        <taxon>Aspergillaceae</taxon>
        <taxon>Penicillium</taxon>
    </lineage>
</organism>
<proteinExistence type="predicted"/>
<evidence type="ECO:0000313" key="5">
    <source>
        <dbReference type="Proteomes" id="UP001213681"/>
    </source>
</evidence>
<protein>
    <recommendedName>
        <fullName evidence="6">BZIP domain-containing protein</fullName>
    </recommendedName>
</protein>
<name>A0AAD6CDD6_9EURO</name>
<keyword evidence="2" id="KW-0539">Nucleus</keyword>
<dbReference type="GO" id="GO:0001228">
    <property type="term" value="F:DNA-binding transcription activator activity, RNA polymerase II-specific"/>
    <property type="evidence" value="ECO:0007669"/>
    <property type="project" value="TreeGrafter"/>
</dbReference>
<dbReference type="AlphaFoldDB" id="A0AAD6CDD6"/>
<dbReference type="InterPro" id="IPR050936">
    <property type="entry name" value="AP-1-like"/>
</dbReference>
<evidence type="ECO:0000313" key="4">
    <source>
        <dbReference type="EMBL" id="KAJ5460789.1"/>
    </source>
</evidence>
<dbReference type="GO" id="GO:0090575">
    <property type="term" value="C:RNA polymerase II transcription regulator complex"/>
    <property type="evidence" value="ECO:0007669"/>
    <property type="project" value="TreeGrafter"/>
</dbReference>
<comment type="subcellular location">
    <subcellularLocation>
        <location evidence="1">Nucleus</location>
    </subcellularLocation>
</comment>
<accession>A0AAD6CDD6</accession>
<feature type="compositionally biased region" description="Basic and acidic residues" evidence="3">
    <location>
        <begin position="40"/>
        <end position="49"/>
    </location>
</feature>
<dbReference type="SUPFAM" id="SSF57959">
    <property type="entry name" value="Leucine zipper domain"/>
    <property type="match status" value="1"/>
</dbReference>
<keyword evidence="5" id="KW-1185">Reference proteome</keyword>
<feature type="region of interest" description="Disordered" evidence="3">
    <location>
        <begin position="139"/>
        <end position="162"/>
    </location>
</feature>
<dbReference type="PANTHER" id="PTHR40621">
    <property type="entry name" value="TRANSCRIPTION FACTOR KAPC-RELATED"/>
    <property type="match status" value="1"/>
</dbReference>
<comment type="caution">
    <text evidence="4">The sequence shown here is derived from an EMBL/GenBank/DDBJ whole genome shotgun (WGS) entry which is preliminary data.</text>
</comment>
<evidence type="ECO:0000256" key="1">
    <source>
        <dbReference type="ARBA" id="ARBA00004123"/>
    </source>
</evidence>
<evidence type="ECO:0000256" key="2">
    <source>
        <dbReference type="ARBA" id="ARBA00023242"/>
    </source>
</evidence>